<dbReference type="Gene3D" id="3.90.600.10">
    <property type="entry name" value="Phosphoribosylglycinamide synthetase, C-terminal domain"/>
    <property type="match status" value="1"/>
</dbReference>
<comment type="catalytic activity">
    <reaction evidence="12">
        <text>2-formamido-N(1)-(5-O-phospho-beta-D-ribosyl)acetamidine + ATP = 5-amino-1-(5-phospho-beta-D-ribosyl)imidazole + ADP + phosphate + H(+)</text>
        <dbReference type="Rhea" id="RHEA:23032"/>
        <dbReference type="ChEBI" id="CHEBI:15378"/>
        <dbReference type="ChEBI" id="CHEBI:30616"/>
        <dbReference type="ChEBI" id="CHEBI:43474"/>
        <dbReference type="ChEBI" id="CHEBI:137981"/>
        <dbReference type="ChEBI" id="CHEBI:147287"/>
        <dbReference type="ChEBI" id="CHEBI:456216"/>
        <dbReference type="EC" id="6.3.3.1"/>
    </reaction>
</comment>
<dbReference type="SMART" id="SM01209">
    <property type="entry name" value="GARS_A"/>
    <property type="match status" value="1"/>
</dbReference>
<dbReference type="PANTHER" id="PTHR43472">
    <property type="entry name" value="PHOSPHORIBOSYLAMINE--GLYCINE LIGASE"/>
    <property type="match status" value="1"/>
</dbReference>
<reference evidence="17 18" key="1">
    <citation type="submission" date="2018-05" db="EMBL/GenBank/DDBJ databases">
        <title>Genome sequencing and assembly of the regulated plant pathogen Lachnellula willkommii and related sister species for the development of diagnostic species identification markers.</title>
        <authorList>
            <person name="Giroux E."/>
            <person name="Bilodeau G."/>
        </authorList>
    </citation>
    <scope>NUCLEOTIDE SEQUENCE [LARGE SCALE GENOMIC DNA]</scope>
    <source>
        <strain evidence="17 18">CBS 197.66</strain>
    </source>
</reference>
<keyword evidence="6" id="KW-0658">Purine biosynthesis</keyword>
<dbReference type="InterPro" id="IPR011761">
    <property type="entry name" value="ATP-grasp"/>
</dbReference>
<dbReference type="GO" id="GO:0009113">
    <property type="term" value="P:purine nucleobase biosynthetic process"/>
    <property type="evidence" value="ECO:0007669"/>
    <property type="project" value="InterPro"/>
</dbReference>
<dbReference type="Gene3D" id="3.30.1490.20">
    <property type="entry name" value="ATP-grasp fold, A domain"/>
    <property type="match status" value="1"/>
</dbReference>
<dbReference type="InterPro" id="IPR037123">
    <property type="entry name" value="PRibGlycinamide_synth_C_sf"/>
</dbReference>
<dbReference type="SMART" id="SM01210">
    <property type="entry name" value="GARS_C"/>
    <property type="match status" value="1"/>
</dbReference>
<evidence type="ECO:0000256" key="6">
    <source>
        <dbReference type="ARBA" id="ARBA00022755"/>
    </source>
</evidence>
<dbReference type="PROSITE" id="PS50975">
    <property type="entry name" value="ATP_GRASP"/>
    <property type="match status" value="1"/>
</dbReference>
<evidence type="ECO:0000256" key="12">
    <source>
        <dbReference type="ARBA" id="ARBA00049057"/>
    </source>
</evidence>
<evidence type="ECO:0000256" key="7">
    <source>
        <dbReference type="ARBA" id="ARBA00022840"/>
    </source>
</evidence>
<dbReference type="PANTHER" id="PTHR43472:SF1">
    <property type="entry name" value="PHOSPHORIBOSYLAMINE--GLYCINE LIGASE, CHLOROPLASTIC"/>
    <property type="match status" value="1"/>
</dbReference>
<keyword evidence="4" id="KW-0479">Metal-binding</keyword>
<evidence type="ECO:0000256" key="9">
    <source>
        <dbReference type="ARBA" id="ARBA00038345"/>
    </source>
</evidence>
<feature type="coiled-coil region" evidence="14">
    <location>
        <begin position="360"/>
        <end position="401"/>
    </location>
</feature>
<dbReference type="Gene3D" id="3.30.470.20">
    <property type="entry name" value="ATP-grasp fold, B domain"/>
    <property type="match status" value="1"/>
</dbReference>
<keyword evidence="18" id="KW-1185">Reference proteome</keyword>
<dbReference type="FunFam" id="3.30.1490.20:FF:000006">
    <property type="entry name" value="phosphoribosylamine--glycine ligase, chloroplastic-like"/>
    <property type="match status" value="1"/>
</dbReference>
<dbReference type="InterPro" id="IPR020559">
    <property type="entry name" value="PRibGlycinamide_synth_CS"/>
</dbReference>
<dbReference type="InterPro" id="IPR013815">
    <property type="entry name" value="ATP_grasp_subdomain_1"/>
</dbReference>
<dbReference type="InterPro" id="IPR020561">
    <property type="entry name" value="PRibGlycinamid_synth_ATP-grasp"/>
</dbReference>
<feature type="region of interest" description="Disordered" evidence="15">
    <location>
        <begin position="130"/>
        <end position="227"/>
    </location>
</feature>
<dbReference type="EMBL" id="QGMJ01000299">
    <property type="protein sequence ID" value="TVY38208.1"/>
    <property type="molecule type" value="Genomic_DNA"/>
</dbReference>
<comment type="similarity">
    <text evidence="9">Belongs to the GARS family.</text>
</comment>
<dbReference type="InterPro" id="IPR000115">
    <property type="entry name" value="PRibGlycinamide_synth"/>
</dbReference>
<proteinExistence type="inferred from homology"/>
<comment type="caution">
    <text evidence="17">The sequence shown here is derived from an EMBL/GenBank/DDBJ whole genome shotgun (WGS) entry which is preliminary data.</text>
</comment>
<dbReference type="Proteomes" id="UP000462212">
    <property type="component" value="Unassembled WGS sequence"/>
</dbReference>
<keyword evidence="8" id="KW-0464">Manganese</keyword>
<evidence type="ECO:0000256" key="13">
    <source>
        <dbReference type="PROSITE-ProRule" id="PRU00409"/>
    </source>
</evidence>
<dbReference type="InterPro" id="IPR011054">
    <property type="entry name" value="Rudment_hybrid_motif"/>
</dbReference>
<dbReference type="AlphaFoldDB" id="A0A8H8RQ05"/>
<evidence type="ECO:0000256" key="2">
    <source>
        <dbReference type="ARBA" id="ARBA00013255"/>
    </source>
</evidence>
<evidence type="ECO:0000256" key="1">
    <source>
        <dbReference type="ARBA" id="ARBA00005174"/>
    </source>
</evidence>
<evidence type="ECO:0000256" key="11">
    <source>
        <dbReference type="ARBA" id="ARBA00042864"/>
    </source>
</evidence>
<dbReference type="UniPathway" id="UPA00074">
    <property type="reaction ID" value="UER00125"/>
</dbReference>
<dbReference type="InterPro" id="IPR016185">
    <property type="entry name" value="PreATP-grasp_dom_sf"/>
</dbReference>
<keyword evidence="3" id="KW-0436">Ligase</keyword>
<dbReference type="InterPro" id="IPR020560">
    <property type="entry name" value="PRibGlycinamide_synth_C-dom"/>
</dbReference>
<feature type="compositionally biased region" description="Polar residues" evidence="15">
    <location>
        <begin position="161"/>
        <end position="186"/>
    </location>
</feature>
<dbReference type="GO" id="GO:0004637">
    <property type="term" value="F:phosphoribosylamine-glycine ligase activity"/>
    <property type="evidence" value="ECO:0007669"/>
    <property type="project" value="UniProtKB-EC"/>
</dbReference>
<dbReference type="GO" id="GO:0006189">
    <property type="term" value="P:'de novo' IMP biosynthetic process"/>
    <property type="evidence" value="ECO:0007669"/>
    <property type="project" value="UniProtKB-UniPathway"/>
</dbReference>
<dbReference type="GO" id="GO:0005524">
    <property type="term" value="F:ATP binding"/>
    <property type="evidence" value="ECO:0007669"/>
    <property type="project" value="UniProtKB-UniRule"/>
</dbReference>
<dbReference type="Pfam" id="PF01071">
    <property type="entry name" value="GARS_A"/>
    <property type="match status" value="1"/>
</dbReference>
<dbReference type="GO" id="GO:0046872">
    <property type="term" value="F:metal ion binding"/>
    <property type="evidence" value="ECO:0007669"/>
    <property type="project" value="UniProtKB-KW"/>
</dbReference>
<dbReference type="Pfam" id="PF02844">
    <property type="entry name" value="GARS_N"/>
    <property type="match status" value="1"/>
</dbReference>
<accession>A0A8H8RQ05</accession>
<dbReference type="Pfam" id="PF02843">
    <property type="entry name" value="GARS_C"/>
    <property type="match status" value="1"/>
</dbReference>
<evidence type="ECO:0000256" key="4">
    <source>
        <dbReference type="ARBA" id="ARBA00022723"/>
    </source>
</evidence>
<keyword evidence="5 13" id="KW-0547">Nucleotide-binding</keyword>
<evidence type="ECO:0000313" key="17">
    <source>
        <dbReference type="EMBL" id="TVY38208.1"/>
    </source>
</evidence>
<dbReference type="Gene3D" id="3.40.50.20">
    <property type="match status" value="1"/>
</dbReference>
<dbReference type="SUPFAM" id="SSF52440">
    <property type="entry name" value="PreATP-grasp domain"/>
    <property type="match status" value="1"/>
</dbReference>
<keyword evidence="14" id="KW-0175">Coiled coil</keyword>
<evidence type="ECO:0000256" key="10">
    <source>
        <dbReference type="ARBA" id="ARBA00042242"/>
    </source>
</evidence>
<comment type="pathway">
    <text evidence="1">Purine metabolism; IMP biosynthesis via de novo pathway; N(1)-(5-phospho-D-ribosyl)glycinamide from 5-phospho-alpha-D-ribose 1-diphosphate: step 2/2.</text>
</comment>
<evidence type="ECO:0000259" key="16">
    <source>
        <dbReference type="PROSITE" id="PS50975"/>
    </source>
</evidence>
<dbReference type="OrthoDB" id="2018833at2759"/>
<evidence type="ECO:0000256" key="8">
    <source>
        <dbReference type="ARBA" id="ARBA00023211"/>
    </source>
</evidence>
<evidence type="ECO:0000256" key="14">
    <source>
        <dbReference type="SAM" id="Coils"/>
    </source>
</evidence>
<dbReference type="NCBIfam" id="TIGR00877">
    <property type="entry name" value="purD"/>
    <property type="match status" value="1"/>
</dbReference>
<dbReference type="SUPFAM" id="SSF56059">
    <property type="entry name" value="Glutathione synthetase ATP-binding domain-like"/>
    <property type="match status" value="1"/>
</dbReference>
<organism evidence="17 18">
    <name type="scientific">Lachnellula subtilissima</name>
    <dbReference type="NCBI Taxonomy" id="602034"/>
    <lineage>
        <taxon>Eukaryota</taxon>
        <taxon>Fungi</taxon>
        <taxon>Dikarya</taxon>
        <taxon>Ascomycota</taxon>
        <taxon>Pezizomycotina</taxon>
        <taxon>Leotiomycetes</taxon>
        <taxon>Helotiales</taxon>
        <taxon>Lachnaceae</taxon>
        <taxon>Lachnellula</taxon>
    </lineage>
</organism>
<dbReference type="GO" id="GO:0004641">
    <property type="term" value="F:phosphoribosylformylglycinamidine cyclo-ligase activity"/>
    <property type="evidence" value="ECO:0007669"/>
    <property type="project" value="UniProtKB-EC"/>
</dbReference>
<dbReference type="FunFam" id="3.30.470.20:FF:000018">
    <property type="entry name" value="Trifunctional purine biosynthetic protein adenosine-3"/>
    <property type="match status" value="1"/>
</dbReference>
<name>A0A8H8RQ05_9HELO</name>
<dbReference type="PROSITE" id="PS00184">
    <property type="entry name" value="GARS"/>
    <property type="match status" value="1"/>
</dbReference>
<gene>
    <name evidence="17" type="primary">ade1_0</name>
    <name evidence="17" type="ORF">LSUB1_G004683</name>
</gene>
<sequence length="1157" mass="129269">MAKRIKSKPKHPQGKWSSKNEISLLAWLDHTLQHDEVDFQKTAVKHLGNVFNSRQIDGKLWRLWHLCGPDVPAGISPRRWRKDKSIYDHGSACLVGLSENDKRDIAATTQLLEDEFMANRIAAASQHHLRSASKLDRSSSIPDFGSWPRSISSEEPRINASKFTISSPSRLPVKQNTKNTRALSSQPTPPSKRQKILPRKNPEKPKSNLRSSKRKEKNMSSSKTAASSLLIIDETDDTHTDDSLSTLSITPDIEMRHIPKIQDIDYPIHRATLGTNSAETQVPEEASKETQRKPISGKKELEAEVAPDQVCDGCQVRLPTRNLKRFCEHCSHERLQTLNRPILPDDLPTQVTGQRNDGRLQSVYSKIEILEEQLREKEDALKVENEALKAKEQELSFLNAAARKRDLLLSWPMEKVIADHLKETKKLNLQLNNRTLWGTFTNLKSTSRDRFSTRHADDCFQALYAQAEDIPLYHNSGTKLSIPPLEQHATLKRLVDQMLRANDVDIDSVQAQTALAKILLLGPRALVRSLTNSALQDWVFETEFPQFDDEESKILRSYRIALLEQDGPVALRNLDLAALVPSIRDEIFQNRTIPKKAKELAIELSHALAPLYSNAPQNIPDTSCDGFATWDSDQETASERENCLTQLFIEALKTKAETCLNIEDYEMVTFPPGTKYDKNAMDVETKDGIHCRTGNFEGRSIELCIQAAVYSYQRKELSSNASVAEAVIPWVVTSPFHSLNFYLILPLEYNKLLISKRDRRIYVAPGNGGTAQGLAKVSNLQRVDEEDFDVLVQLSKDLNINLVVPGPDVPIVTALKLIFVLVNMDYSKYIPFLTAKLEGSKAFLKDFMARHNIPTAAYRNFTDYEIARKYLEGIDFKVVLKASGLATGKGVIIPETKDDALKAIREIMLEQQFGDAGNEVVIEEFLEGDELSILNFSDGVTFKSMPPAQDHKRIFDHDLGPNTGGMGCYAPTKIASPAVLETIENSILKPTFEGLRQEGNAFVGLLFTGIMLTKTGPKAVEYSARFGDPETQTLLPLLKTDLATLMVACVQGRLHEMNIEMYNKFGAVVIISAAGYPSSYSKGDRVEMENRHASGGVLFFHTGTSLEDDGTLVTAGGRVLAVSATASTLEHAVGDAYQGVSTVKFKGMHYRTDIAYR</sequence>
<dbReference type="EC" id="6.3.4.13" evidence="2"/>
<evidence type="ECO:0000256" key="5">
    <source>
        <dbReference type="ARBA" id="ARBA00022741"/>
    </source>
</evidence>
<keyword evidence="7 13" id="KW-0067">ATP-binding</keyword>
<dbReference type="InterPro" id="IPR020562">
    <property type="entry name" value="PRibGlycinamide_synth_N"/>
</dbReference>
<evidence type="ECO:0000256" key="15">
    <source>
        <dbReference type="SAM" id="MobiDB-lite"/>
    </source>
</evidence>
<dbReference type="SUPFAM" id="SSF51246">
    <property type="entry name" value="Rudiment single hybrid motif"/>
    <property type="match status" value="1"/>
</dbReference>
<evidence type="ECO:0000313" key="18">
    <source>
        <dbReference type="Proteomes" id="UP000462212"/>
    </source>
</evidence>
<evidence type="ECO:0000256" key="3">
    <source>
        <dbReference type="ARBA" id="ARBA00022598"/>
    </source>
</evidence>
<feature type="domain" description="ATP-grasp" evidence="16">
    <location>
        <begin position="845"/>
        <end position="1051"/>
    </location>
</feature>
<protein>
    <recommendedName>
        <fullName evidence="2">phosphoribosylamine--glycine ligase</fullName>
        <ecNumber evidence="2">6.3.4.13</ecNumber>
    </recommendedName>
    <alternativeName>
        <fullName evidence="10">Glycinamide ribonucleotide synthetase</fullName>
    </alternativeName>
    <alternativeName>
        <fullName evidence="11">Phosphoribosylglycinamide synthetase</fullName>
    </alternativeName>
</protein>